<dbReference type="CDD" id="cd10959">
    <property type="entry name" value="CE4_NodB_like_3"/>
    <property type="match status" value="1"/>
</dbReference>
<dbReference type="Gene3D" id="3.20.20.370">
    <property type="entry name" value="Glycoside hydrolase/deacetylase"/>
    <property type="match status" value="1"/>
</dbReference>
<keyword evidence="3" id="KW-0812">Transmembrane</keyword>
<dbReference type="Pfam" id="PF01522">
    <property type="entry name" value="Polysacc_deac_1"/>
    <property type="match status" value="1"/>
</dbReference>
<dbReference type="InterPro" id="IPR050248">
    <property type="entry name" value="Polysacc_deacetylase_ArnD"/>
</dbReference>
<dbReference type="RefSeq" id="WP_120140701.1">
    <property type="nucleotide sequence ID" value="NZ_CP034358.1"/>
</dbReference>
<evidence type="ECO:0000256" key="2">
    <source>
        <dbReference type="ARBA" id="ARBA00022801"/>
    </source>
</evidence>
<sequence length="232" mass="27172">MHLILILIIIIISYSILPTMILKIYWYIKSYKMGKEKVVFLTFDDGPSSEYTPELLDLLKEFNIKASFFVVTDFAKENINLIKRMKLEGHDIGVHSCSHENSIYRGWKYTSRDLSESVKVMEEMNVRILGYRPPWGHLNIFTLYMIKKLKLKLILWGAMAQDWKANTTVEEISRKIINKIDKGNLILCLHDGRGEKKAPERTIEALRKTIPILIKKGYKFKSLGEYYESIYK</sequence>
<evidence type="ECO:0000313" key="5">
    <source>
        <dbReference type="EMBL" id="AYE34100.1"/>
    </source>
</evidence>
<dbReference type="InterPro" id="IPR002509">
    <property type="entry name" value="NODB_dom"/>
</dbReference>
<dbReference type="GO" id="GO:0005975">
    <property type="term" value="P:carbohydrate metabolic process"/>
    <property type="evidence" value="ECO:0007669"/>
    <property type="project" value="InterPro"/>
</dbReference>
<dbReference type="EMBL" id="CP023671">
    <property type="protein sequence ID" value="AYE34100.1"/>
    <property type="molecule type" value="Genomic_DNA"/>
</dbReference>
<dbReference type="InterPro" id="IPR011330">
    <property type="entry name" value="Glyco_hydro/deAcase_b/a-brl"/>
</dbReference>
<evidence type="ECO:0000259" key="4">
    <source>
        <dbReference type="PROSITE" id="PS51677"/>
    </source>
</evidence>
<evidence type="ECO:0000313" key="6">
    <source>
        <dbReference type="Proteomes" id="UP000280586"/>
    </source>
</evidence>
<dbReference type="Proteomes" id="UP000280586">
    <property type="component" value="Chromosome"/>
</dbReference>
<dbReference type="AlphaFoldDB" id="A0A9N7JLF3"/>
<reference evidence="5 6" key="1">
    <citation type="submission" date="2017-09" db="EMBL/GenBank/DDBJ databases">
        <authorList>
            <person name="Thomas P."/>
            <person name="Seyboldt C."/>
        </authorList>
    </citation>
    <scope>NUCLEOTIDE SEQUENCE [LARGE SCALE GENOMIC DNA]</scope>
    <source>
        <strain evidence="5 6">DSM 7534</strain>
    </source>
</reference>
<keyword evidence="3" id="KW-0472">Membrane</keyword>
<organism evidence="5 6">
    <name type="scientific">Clostridium septicum</name>
    <dbReference type="NCBI Taxonomy" id="1504"/>
    <lineage>
        <taxon>Bacteria</taxon>
        <taxon>Bacillati</taxon>
        <taxon>Bacillota</taxon>
        <taxon>Clostridia</taxon>
        <taxon>Eubacteriales</taxon>
        <taxon>Clostridiaceae</taxon>
        <taxon>Clostridium</taxon>
    </lineage>
</organism>
<feature type="transmembrane region" description="Helical" evidence="3">
    <location>
        <begin position="6"/>
        <end position="28"/>
    </location>
</feature>
<dbReference type="PANTHER" id="PTHR10587">
    <property type="entry name" value="GLYCOSYL TRANSFERASE-RELATED"/>
    <property type="match status" value="1"/>
</dbReference>
<evidence type="ECO:0000256" key="1">
    <source>
        <dbReference type="ARBA" id="ARBA00022723"/>
    </source>
</evidence>
<dbReference type="GO" id="GO:0016810">
    <property type="term" value="F:hydrolase activity, acting on carbon-nitrogen (but not peptide) bonds"/>
    <property type="evidence" value="ECO:0007669"/>
    <property type="project" value="InterPro"/>
</dbReference>
<dbReference type="SUPFAM" id="SSF88713">
    <property type="entry name" value="Glycoside hydrolase/deacetylase"/>
    <property type="match status" value="1"/>
</dbReference>
<dbReference type="GO" id="GO:0016020">
    <property type="term" value="C:membrane"/>
    <property type="evidence" value="ECO:0007669"/>
    <property type="project" value="TreeGrafter"/>
</dbReference>
<evidence type="ECO:0000256" key="3">
    <source>
        <dbReference type="SAM" id="Phobius"/>
    </source>
</evidence>
<protein>
    <submittedName>
        <fullName evidence="5">Polysaccharide deacetylase family protein</fullName>
    </submittedName>
</protein>
<keyword evidence="2" id="KW-0378">Hydrolase</keyword>
<gene>
    <name evidence="5" type="ORF">CP523_06250</name>
</gene>
<dbReference type="KEGG" id="csep:CP523_06250"/>
<dbReference type="PROSITE" id="PS51677">
    <property type="entry name" value="NODB"/>
    <property type="match status" value="1"/>
</dbReference>
<dbReference type="PANTHER" id="PTHR10587:SF133">
    <property type="entry name" value="CHITIN DEACETYLASE 1-RELATED"/>
    <property type="match status" value="1"/>
</dbReference>
<dbReference type="GO" id="GO:0046872">
    <property type="term" value="F:metal ion binding"/>
    <property type="evidence" value="ECO:0007669"/>
    <property type="project" value="UniProtKB-KW"/>
</dbReference>
<keyword evidence="3" id="KW-1133">Transmembrane helix</keyword>
<accession>A0A9N7JLF3</accession>
<proteinExistence type="predicted"/>
<feature type="domain" description="NodB homology" evidence="4">
    <location>
        <begin position="37"/>
        <end position="221"/>
    </location>
</feature>
<keyword evidence="1" id="KW-0479">Metal-binding</keyword>
<name>A0A9N7JLF3_CLOSE</name>